<feature type="coiled-coil region" evidence="10">
    <location>
        <begin position="52"/>
        <end position="90"/>
    </location>
</feature>
<comment type="function">
    <text evidence="9">Required for proper chromosome segregation during mitosis and error-free mitotic progression.</text>
</comment>
<feature type="region of interest" description="Disordered" evidence="11">
    <location>
        <begin position="209"/>
        <end position="360"/>
    </location>
</feature>
<dbReference type="AlphaFoldDB" id="E9GAI8"/>
<feature type="compositionally biased region" description="Basic and acidic residues" evidence="11">
    <location>
        <begin position="236"/>
        <end position="245"/>
    </location>
</feature>
<feature type="region of interest" description="Disordered" evidence="11">
    <location>
        <begin position="148"/>
        <end position="181"/>
    </location>
</feature>
<dbReference type="HOGENOM" id="CLU_607303_0_0_1"/>
<dbReference type="KEGG" id="dpx:DAPPUDRAFT_239967"/>
<evidence type="ECO:0000256" key="9">
    <source>
        <dbReference type="ARBA" id="ARBA00093307"/>
    </source>
</evidence>
<feature type="compositionally biased region" description="Polar residues" evidence="11">
    <location>
        <begin position="246"/>
        <end position="256"/>
    </location>
</feature>
<evidence type="ECO:0000256" key="5">
    <source>
        <dbReference type="ARBA" id="ARBA00022553"/>
    </source>
</evidence>
<evidence type="ECO:0000256" key="10">
    <source>
        <dbReference type="SAM" id="Coils"/>
    </source>
</evidence>
<proteinExistence type="predicted"/>
<dbReference type="OrthoDB" id="6367594at2759"/>
<accession>E9GAI8</accession>
<sequence length="451" mass="52099">MTHQDQVHVVPPGLTKLLEVTLKQVMRKLGEGVDTLIPIREEKNEDRANPSEDKEKHILVELEEEIEDEIKNKSNEVEELNKSNQAEVDDKIIKTEVVCKTIEAEVGSKTIKTEIESKTNEAEIKSKTNEAEFDSKCNESDIEAVLPSKEIEDKITKQESPVKASKAEEMKTEDTDSHEDKLENVKLDEVDNSSLKSEIAIEIIEACKENSHSSEENHEKYFTPVSTPTNLIEVEDATKQTEKMDCTTSEEQQPLTTAEVASPKIHDGEQQQEENKCPQSPLKETNVKADSPVKSDGEKPRKKLRDEKRKMRIAHKVRVKKIEPPKESLPCGADVMRNIPRGKSKSGREWKEPKSNPRYLYQDKGLKMPFEKITQLRQERQRVKELENRMKEEERARRAEITRRREVNKKREEENARRGEVVQVIRNTNKIKRMKKKQLKLIQKRDTTKVV</sequence>
<dbReference type="STRING" id="6669.E9GAI8"/>
<evidence type="ECO:0000256" key="6">
    <source>
        <dbReference type="ARBA" id="ARBA00022934"/>
    </source>
</evidence>
<reference evidence="12 13" key="1">
    <citation type="journal article" date="2011" name="Science">
        <title>The ecoresponsive genome of Daphnia pulex.</title>
        <authorList>
            <person name="Colbourne J.K."/>
            <person name="Pfrender M.E."/>
            <person name="Gilbert D."/>
            <person name="Thomas W.K."/>
            <person name="Tucker A."/>
            <person name="Oakley T.H."/>
            <person name="Tokishita S."/>
            <person name="Aerts A."/>
            <person name="Arnold G.J."/>
            <person name="Basu M.K."/>
            <person name="Bauer D.J."/>
            <person name="Caceres C.E."/>
            <person name="Carmel L."/>
            <person name="Casola C."/>
            <person name="Choi J.H."/>
            <person name="Detter J.C."/>
            <person name="Dong Q."/>
            <person name="Dusheyko S."/>
            <person name="Eads B.D."/>
            <person name="Frohlich T."/>
            <person name="Geiler-Samerotte K.A."/>
            <person name="Gerlach D."/>
            <person name="Hatcher P."/>
            <person name="Jogdeo S."/>
            <person name="Krijgsveld J."/>
            <person name="Kriventseva E.V."/>
            <person name="Kultz D."/>
            <person name="Laforsch C."/>
            <person name="Lindquist E."/>
            <person name="Lopez J."/>
            <person name="Manak J.R."/>
            <person name="Muller J."/>
            <person name="Pangilinan J."/>
            <person name="Patwardhan R.P."/>
            <person name="Pitluck S."/>
            <person name="Pritham E.J."/>
            <person name="Rechtsteiner A."/>
            <person name="Rho M."/>
            <person name="Rogozin I.B."/>
            <person name="Sakarya O."/>
            <person name="Salamov A."/>
            <person name="Schaack S."/>
            <person name="Shapiro H."/>
            <person name="Shiga Y."/>
            <person name="Skalitzky C."/>
            <person name="Smith Z."/>
            <person name="Souvorov A."/>
            <person name="Sung W."/>
            <person name="Tang Z."/>
            <person name="Tsuchiya D."/>
            <person name="Tu H."/>
            <person name="Vos H."/>
            <person name="Wang M."/>
            <person name="Wolf Y.I."/>
            <person name="Yamagata H."/>
            <person name="Yamada T."/>
            <person name="Ye Y."/>
            <person name="Shaw J.R."/>
            <person name="Andrews J."/>
            <person name="Crease T.J."/>
            <person name="Tang H."/>
            <person name="Lucas S.M."/>
            <person name="Robertson H.M."/>
            <person name="Bork P."/>
            <person name="Koonin E.V."/>
            <person name="Zdobnov E.M."/>
            <person name="Grigoriev I.V."/>
            <person name="Lynch M."/>
            <person name="Boore J.L."/>
        </authorList>
    </citation>
    <scope>NUCLEOTIDE SEQUENCE [LARGE SCALE GENOMIC DNA]</scope>
</reference>
<feature type="compositionally biased region" description="Basic and acidic residues" evidence="11">
    <location>
        <begin position="264"/>
        <end position="276"/>
    </location>
</feature>
<dbReference type="PANTHER" id="PTHR13557:SF1">
    <property type="entry name" value="COILED-COIL DOMAIN-CONTAINING PROTEIN 86"/>
    <property type="match status" value="1"/>
</dbReference>
<gene>
    <name evidence="12" type="ORF">DAPPUDRAFT_239967</name>
</gene>
<evidence type="ECO:0000256" key="11">
    <source>
        <dbReference type="SAM" id="MobiDB-lite"/>
    </source>
</evidence>
<evidence type="ECO:0000256" key="3">
    <source>
        <dbReference type="ARBA" id="ARBA00016738"/>
    </source>
</evidence>
<protein>
    <recommendedName>
        <fullName evidence="3">Coiled-coil domain-containing protein 86</fullName>
    </recommendedName>
</protein>
<feature type="compositionally biased region" description="Basic and acidic residues" evidence="11">
    <location>
        <begin position="285"/>
        <end position="309"/>
    </location>
</feature>
<keyword evidence="5" id="KW-0597">Phosphoprotein</keyword>
<evidence type="ECO:0000256" key="8">
    <source>
        <dbReference type="ARBA" id="ARBA00023242"/>
    </source>
</evidence>
<dbReference type="eggNOG" id="KOG4538">
    <property type="taxonomic scope" value="Eukaryota"/>
</dbReference>
<evidence type="ECO:0000256" key="2">
    <source>
        <dbReference type="ARBA" id="ARBA00004604"/>
    </source>
</evidence>
<dbReference type="InParanoid" id="E9GAI8"/>
<name>E9GAI8_DAPPU</name>
<dbReference type="InterPro" id="IPR026570">
    <property type="entry name" value="CCDC86"/>
</dbReference>
<evidence type="ECO:0000256" key="7">
    <source>
        <dbReference type="ARBA" id="ARBA00023054"/>
    </source>
</evidence>
<feature type="compositionally biased region" description="Basic residues" evidence="11">
    <location>
        <begin position="310"/>
        <end position="319"/>
    </location>
</feature>
<keyword evidence="4" id="KW-0158">Chromosome</keyword>
<feature type="compositionally biased region" description="Basic and acidic residues" evidence="11">
    <location>
        <begin position="165"/>
        <end position="181"/>
    </location>
</feature>
<feature type="coiled-coil region" evidence="10">
    <location>
        <begin position="373"/>
        <end position="403"/>
    </location>
</feature>
<keyword evidence="7 10" id="KW-0175">Coiled coil</keyword>
<evidence type="ECO:0000313" key="13">
    <source>
        <dbReference type="Proteomes" id="UP000000305"/>
    </source>
</evidence>
<dbReference type="PANTHER" id="PTHR13557">
    <property type="entry name" value="COILED-COIL DOMAIN-CONTAINING PROTEIN 86"/>
    <property type="match status" value="1"/>
</dbReference>
<dbReference type="Proteomes" id="UP000000305">
    <property type="component" value="Unassembled WGS sequence"/>
</dbReference>
<evidence type="ECO:0000313" key="12">
    <source>
        <dbReference type="EMBL" id="EFX83252.1"/>
    </source>
</evidence>
<keyword evidence="8" id="KW-0539">Nucleus</keyword>
<keyword evidence="6" id="KW-0164">Citrullination</keyword>
<dbReference type="EMBL" id="GL732537">
    <property type="protein sequence ID" value="EFX83252.1"/>
    <property type="molecule type" value="Genomic_DNA"/>
</dbReference>
<evidence type="ECO:0000256" key="1">
    <source>
        <dbReference type="ARBA" id="ARBA00004286"/>
    </source>
</evidence>
<dbReference type="GO" id="GO:0005694">
    <property type="term" value="C:chromosome"/>
    <property type="evidence" value="ECO:0007669"/>
    <property type="project" value="UniProtKB-SubCell"/>
</dbReference>
<feature type="compositionally biased region" description="Basic and acidic residues" evidence="11">
    <location>
        <begin position="209"/>
        <end position="221"/>
    </location>
</feature>
<keyword evidence="13" id="KW-1185">Reference proteome</keyword>
<dbReference type="GO" id="GO:0005730">
    <property type="term" value="C:nucleolus"/>
    <property type="evidence" value="ECO:0000318"/>
    <property type="project" value="GO_Central"/>
</dbReference>
<comment type="subcellular location">
    <subcellularLocation>
        <location evidence="1">Chromosome</location>
    </subcellularLocation>
    <subcellularLocation>
        <location evidence="2">Nucleus</location>
        <location evidence="2">Nucleolus</location>
    </subcellularLocation>
</comment>
<organism evidence="12 13">
    <name type="scientific">Daphnia pulex</name>
    <name type="common">Water flea</name>
    <dbReference type="NCBI Taxonomy" id="6669"/>
    <lineage>
        <taxon>Eukaryota</taxon>
        <taxon>Metazoa</taxon>
        <taxon>Ecdysozoa</taxon>
        <taxon>Arthropoda</taxon>
        <taxon>Crustacea</taxon>
        <taxon>Branchiopoda</taxon>
        <taxon>Diplostraca</taxon>
        <taxon>Cladocera</taxon>
        <taxon>Anomopoda</taxon>
        <taxon>Daphniidae</taxon>
        <taxon>Daphnia</taxon>
    </lineage>
</organism>
<feature type="compositionally biased region" description="Basic and acidic residues" evidence="11">
    <location>
        <begin position="346"/>
        <end position="355"/>
    </location>
</feature>
<evidence type="ECO:0000256" key="4">
    <source>
        <dbReference type="ARBA" id="ARBA00022454"/>
    </source>
</evidence>